<dbReference type="GeneID" id="97557495"/>
<accession>A0A163KBI8</accession>
<dbReference type="Proteomes" id="UP000076796">
    <property type="component" value="Unassembled WGS sequence"/>
</dbReference>
<evidence type="ECO:0000256" key="1">
    <source>
        <dbReference type="SAM" id="Phobius"/>
    </source>
</evidence>
<dbReference type="AlphaFoldDB" id="A0A163KBI8"/>
<keyword evidence="1" id="KW-0812">Transmembrane</keyword>
<name>A0A163KBI8_9BACL</name>
<protein>
    <recommendedName>
        <fullName evidence="4">DUF4179 domain-containing protein</fullName>
    </recommendedName>
</protein>
<evidence type="ECO:0008006" key="4">
    <source>
        <dbReference type="Google" id="ProtNLM"/>
    </source>
</evidence>
<organism evidence="2 3">
    <name type="scientific">Paenibacillus glucanolyticus</name>
    <dbReference type="NCBI Taxonomy" id="59843"/>
    <lineage>
        <taxon>Bacteria</taxon>
        <taxon>Bacillati</taxon>
        <taxon>Bacillota</taxon>
        <taxon>Bacilli</taxon>
        <taxon>Bacillales</taxon>
        <taxon>Paenibacillaceae</taxon>
        <taxon>Paenibacillus</taxon>
    </lineage>
</organism>
<evidence type="ECO:0000313" key="2">
    <source>
        <dbReference type="EMBL" id="KZS47117.1"/>
    </source>
</evidence>
<proteinExistence type="predicted"/>
<dbReference type="OrthoDB" id="2460662at2"/>
<keyword evidence="3" id="KW-1185">Reference proteome</keyword>
<keyword evidence="1" id="KW-1133">Transmembrane helix</keyword>
<feature type="transmembrane region" description="Helical" evidence="1">
    <location>
        <begin position="87"/>
        <end position="106"/>
    </location>
</feature>
<dbReference type="EMBL" id="LWMH01000001">
    <property type="protein sequence ID" value="KZS47117.1"/>
    <property type="molecule type" value="Genomic_DNA"/>
</dbReference>
<dbReference type="KEGG" id="pglu:A3958_14350"/>
<sequence length="509" mass="57388">MKCLETSEIENLIFEEDNSLQKLHIETCLHCTQVYQRVLNEHRDLRYLFSVESPKEQINENVMHSIYNHVRTKDPIRQKKGWKKQRLLAVFTSVILIIGSFLYISGPTIADTFKSLLSGGTTDIGLLDAKNYGTILDPGVLVVDHGYTLKINEVSADGGRMVMALQLINSNGLSSEGMLKLGEENRIYVQDEKGNILGEFSNVGKTNDYYQLSVIFPNIIESESIKVVGEINHLGGTVSNQKTIQGDWNFNFALDLNKANQISTVKEINQSYIVPNTNITVQMNRLIQTPSSTRLEMETTSTSHRLKVGSLMFHFEDDTGNEIHSVGSTKGGHKQGLLEVHHYTDPQDEKITHWSYSFINIPDDAVFVFDGLSLLEEDGSSIVFNTNELRQNRITFKGKNNEDQIHLNDVTISTEGGDKNSQTIIKINGFSNSNFINDQWFIQPIGDIKKYPVQFRGGLSPSGNGTEISDNSEFVIEGLPHIEGEFKVVRTLMERIYTSVDWKIDLNEK</sequence>
<gene>
    <name evidence="2" type="ORF">AWU65_14880</name>
</gene>
<dbReference type="RefSeq" id="WP_036640779.1">
    <property type="nucleotide sequence ID" value="NZ_CBCSBX010000005.1"/>
</dbReference>
<keyword evidence="1" id="KW-0472">Membrane</keyword>
<evidence type="ECO:0000313" key="3">
    <source>
        <dbReference type="Proteomes" id="UP000076796"/>
    </source>
</evidence>
<dbReference type="STRING" id="59843.A3958_14350"/>
<reference evidence="2" key="1">
    <citation type="journal article" date="2016" name="Genome Announc.">
        <title>Draft genomes of two strains of Paenibacillus glucanolyticus with capability to degrade lignocellulose.</title>
        <authorList>
            <person name="Mathews S.L."/>
            <person name="Pawlak J."/>
            <person name="Grunden A.M."/>
        </authorList>
    </citation>
    <scope>NUCLEOTIDE SEQUENCE [LARGE SCALE GENOMIC DNA]</scope>
    <source>
        <strain evidence="2">SLM1</strain>
    </source>
</reference>
<comment type="caution">
    <text evidence="2">The sequence shown here is derived from an EMBL/GenBank/DDBJ whole genome shotgun (WGS) entry which is preliminary data.</text>
</comment>
<dbReference type="Gene3D" id="2.60.40.1630">
    <property type="entry name" value="bacillus anthracis domain"/>
    <property type="match status" value="1"/>
</dbReference>